<dbReference type="InterPro" id="IPR006637">
    <property type="entry name" value="ChW"/>
</dbReference>
<name>A0A410RL88_CORCK</name>
<evidence type="ECO:0000313" key="2">
    <source>
        <dbReference type="Proteomes" id="UP000288758"/>
    </source>
</evidence>
<organism evidence="1 2">
    <name type="scientific">Corallococcus coralloides</name>
    <name type="common">Myxococcus coralloides</name>
    <dbReference type="NCBI Taxonomy" id="184914"/>
    <lineage>
        <taxon>Bacteria</taxon>
        <taxon>Pseudomonadati</taxon>
        <taxon>Myxococcota</taxon>
        <taxon>Myxococcia</taxon>
        <taxon>Myxococcales</taxon>
        <taxon>Cystobacterineae</taxon>
        <taxon>Myxococcaceae</taxon>
        <taxon>Corallococcus</taxon>
    </lineage>
</organism>
<dbReference type="AlphaFoldDB" id="A0A410RL88"/>
<sequence>MARPMGPLTDGAMFGTTGESRKLLGMQVELVRK</sequence>
<protein>
    <submittedName>
        <fullName evidence="1">Uncharacterized protein</fullName>
    </submittedName>
</protein>
<dbReference type="Proteomes" id="UP000288758">
    <property type="component" value="Chromosome"/>
</dbReference>
<dbReference type="EMBL" id="CP034669">
    <property type="protein sequence ID" value="QAT82661.1"/>
    <property type="molecule type" value="Genomic_DNA"/>
</dbReference>
<reference evidence="1 2" key="1">
    <citation type="submission" date="2018-12" db="EMBL/GenBank/DDBJ databases">
        <title>Complete Genome Sequence of the Corallopyronin A producing Myxobacterium Corallococcus coralloides B035.</title>
        <authorList>
            <person name="Bouhired S.M."/>
            <person name="Rupp O."/>
            <person name="Blom J."/>
            <person name="Schaeberle T.F."/>
            <person name="Kehraus S."/>
            <person name="Schiefer A."/>
            <person name="Pfarr K."/>
            <person name="Goesmann A."/>
            <person name="Hoerauf A."/>
            <person name="Koenig G.M."/>
        </authorList>
    </citation>
    <scope>NUCLEOTIDE SEQUENCE [LARGE SCALE GENOMIC DNA]</scope>
    <source>
        <strain evidence="1 2">B035</strain>
    </source>
</reference>
<dbReference type="Pfam" id="PF07538">
    <property type="entry name" value="ChW"/>
    <property type="match status" value="1"/>
</dbReference>
<evidence type="ECO:0000313" key="1">
    <source>
        <dbReference type="EMBL" id="QAT82661.1"/>
    </source>
</evidence>
<proteinExistence type="predicted"/>
<accession>A0A410RL88</accession>
<gene>
    <name evidence="1" type="ORF">EJ065_1056</name>
</gene>